<evidence type="ECO:0000256" key="1">
    <source>
        <dbReference type="SAM" id="MobiDB-lite"/>
    </source>
</evidence>
<gene>
    <name evidence="2" type="ORF">Fot_52556</name>
</gene>
<accession>A0ABD1PL21</accession>
<feature type="region of interest" description="Disordered" evidence="1">
    <location>
        <begin position="74"/>
        <end position="102"/>
    </location>
</feature>
<sequence length="180" mass="19446">MLGPRLFHGLVPTTSTARSGFDNTCSSSGVSVVSDYPDSVEKPAKRQQLIPSQLLGTRDGEKAKNISTTMMKTGTRRRIGGGGGSGGRTSGNTKSDKRTISSNNVHTTGAFTEKSGHIEEVLKYEAALVEAKLSASTSSAEMLWPPFLFIYAIPLSPSLTKFVLTYNLHFRVFLSHKIHV</sequence>
<evidence type="ECO:0000313" key="2">
    <source>
        <dbReference type="EMBL" id="KAL2464600.1"/>
    </source>
</evidence>
<reference evidence="3" key="1">
    <citation type="submission" date="2024-07" db="EMBL/GenBank/DDBJ databases">
        <title>Two chromosome-level genome assemblies of Korean endemic species Abeliophyllum distichum and Forsythia ovata (Oleaceae).</title>
        <authorList>
            <person name="Jang H."/>
        </authorList>
    </citation>
    <scope>NUCLEOTIDE SEQUENCE [LARGE SCALE GENOMIC DNA]</scope>
</reference>
<dbReference type="AlphaFoldDB" id="A0ABD1PL21"/>
<organism evidence="2 3">
    <name type="scientific">Forsythia ovata</name>
    <dbReference type="NCBI Taxonomy" id="205694"/>
    <lineage>
        <taxon>Eukaryota</taxon>
        <taxon>Viridiplantae</taxon>
        <taxon>Streptophyta</taxon>
        <taxon>Embryophyta</taxon>
        <taxon>Tracheophyta</taxon>
        <taxon>Spermatophyta</taxon>
        <taxon>Magnoliopsida</taxon>
        <taxon>eudicotyledons</taxon>
        <taxon>Gunneridae</taxon>
        <taxon>Pentapetalae</taxon>
        <taxon>asterids</taxon>
        <taxon>lamiids</taxon>
        <taxon>Lamiales</taxon>
        <taxon>Oleaceae</taxon>
        <taxon>Forsythieae</taxon>
        <taxon>Forsythia</taxon>
    </lineage>
</organism>
<dbReference type="EMBL" id="JBFOLJ010000018">
    <property type="protein sequence ID" value="KAL2464600.1"/>
    <property type="molecule type" value="Genomic_DNA"/>
</dbReference>
<protein>
    <submittedName>
        <fullName evidence="2">Uncharacterized protein</fullName>
    </submittedName>
</protein>
<keyword evidence="3" id="KW-1185">Reference proteome</keyword>
<evidence type="ECO:0000313" key="3">
    <source>
        <dbReference type="Proteomes" id="UP001604277"/>
    </source>
</evidence>
<proteinExistence type="predicted"/>
<dbReference type="Proteomes" id="UP001604277">
    <property type="component" value="Unassembled WGS sequence"/>
</dbReference>
<comment type="caution">
    <text evidence="2">The sequence shown here is derived from an EMBL/GenBank/DDBJ whole genome shotgun (WGS) entry which is preliminary data.</text>
</comment>
<feature type="compositionally biased region" description="Gly residues" evidence="1">
    <location>
        <begin position="80"/>
        <end position="89"/>
    </location>
</feature>
<name>A0ABD1PL21_9LAMI</name>